<sequence>MDEREVPRERLGLKENPDLLSPPYLDQPYQCAQSVTVHGFVPHATIEVEVAGTVVVTQPVGFPQPVGATVVLPSPLVAGQVVRARQKFGPGQSDFSSPITAIDHTKEFPAGPPRPVINPAPVYKCGIRTGVSNLLAGGNVWVTADGNKVGQANGCNPQQGVDIAPAYSLNQHVRAWFELCNDPSSPSVEESTQNPPAPLPTPTFDPINQGAEQLIINSIVNGAAVTLLRNGTNQGTWGCWGGSLQLGLSPSFNGSDALEATQRMCPGDPASLPGTGTVIPCSSLPAPHIGPVQAGDTQIAITSSAPGATIKVWVNLVHIATGSAPVVLLGNTTLKMGDVIDVVQDLPGCKGQSALEVKVACIDPPIIGNPAWLNVFPVGHAEYSDGGAVRGTVYYPAEDDGIDQPFHKRLTKVGRSPIVFMAHGNHCPASDPSHLGYDYFQADLAKMGIIAVSVDCNALNCGAGDGVQNIEERADLIIDSVKHFQSLDADITSLFFRRIDFTHTGLMGHSRGGDAVVTAASVINVPGVTIRGVLALAPTNFRFWNGLSTIQPKGYAFLTILPAGDGDVKDNNGAQFYDQAIPAPYKSQLYVHFTNHNFFNRQWLLDESSGPPVVSRADHERILTVYGCAFYRNVLLGHGTDRYLAGYQKPDGVLSQHVYLSFLKKEQTTVDNHEDNNGIGKNSLNLGTGQSGGLSANEFPFAQAPAGGAALGAFNDSFFGQTTGMVARAGGSGRLFRSEVGGMDLRKKEIWIRAAEVVAQQGTVPGGASGFQLGVEDVNGVTAFVDVDLVGGLPRPYARPAPTKSMLNTIRFKADCFKVQNRRLSLSKVRAVLIACNRTDERATAFDDLQIVKP</sequence>
<dbReference type="EMBL" id="AKAU01000197">
    <property type="protein sequence ID" value="EIM96278.1"/>
    <property type="molecule type" value="Genomic_DNA"/>
</dbReference>
<accession>A0ABP2PER4</accession>
<gene>
    <name evidence="1" type="ORF">WQE_34671</name>
</gene>
<proteinExistence type="predicted"/>
<dbReference type="Gene3D" id="3.40.50.1820">
    <property type="entry name" value="alpha/beta hydrolase"/>
    <property type="match status" value="1"/>
</dbReference>
<keyword evidence="2" id="KW-1185">Reference proteome</keyword>
<organism evidence="1 2">
    <name type="scientific">Paraburkholderia hospita</name>
    <dbReference type="NCBI Taxonomy" id="169430"/>
    <lineage>
        <taxon>Bacteria</taxon>
        <taxon>Pseudomonadati</taxon>
        <taxon>Pseudomonadota</taxon>
        <taxon>Betaproteobacteria</taxon>
        <taxon>Burkholderiales</taxon>
        <taxon>Burkholderiaceae</taxon>
        <taxon>Paraburkholderia</taxon>
    </lineage>
</organism>
<protein>
    <recommendedName>
        <fullName evidence="3">Alpha/beta hydrolase family protein</fullName>
    </recommendedName>
</protein>
<evidence type="ECO:0008006" key="3">
    <source>
        <dbReference type="Google" id="ProtNLM"/>
    </source>
</evidence>
<name>A0ABP2PER4_9BURK</name>
<dbReference type="Proteomes" id="UP000004980">
    <property type="component" value="Unassembled WGS sequence"/>
</dbReference>
<evidence type="ECO:0000313" key="1">
    <source>
        <dbReference type="EMBL" id="EIM96278.1"/>
    </source>
</evidence>
<dbReference type="InterPro" id="IPR029058">
    <property type="entry name" value="AB_hydrolase_fold"/>
</dbReference>
<comment type="caution">
    <text evidence="1">The sequence shown here is derived from an EMBL/GenBank/DDBJ whole genome shotgun (WGS) entry which is preliminary data.</text>
</comment>
<evidence type="ECO:0000313" key="2">
    <source>
        <dbReference type="Proteomes" id="UP000004980"/>
    </source>
</evidence>
<reference evidence="1 2" key="1">
    <citation type="journal article" date="2012" name="J. Bacteriol.">
        <title>Draft Genome Sequence of the Soil Bacterium Burkholderia terrae Strain BS001, Which Interacts with Fungal Surface Structures.</title>
        <authorList>
            <person name="Nazir R."/>
            <person name="Hansen M.A."/>
            <person name="Sorensen S."/>
            <person name="van Elsas J.D."/>
        </authorList>
    </citation>
    <scope>NUCLEOTIDE SEQUENCE [LARGE SCALE GENOMIC DNA]</scope>
    <source>
        <strain evidence="1 2">BS001</strain>
    </source>
</reference>
<dbReference type="RefSeq" id="WP_007589307.1">
    <property type="nucleotide sequence ID" value="NZ_AKAU01000197.1"/>
</dbReference>
<dbReference type="SUPFAM" id="SSF53474">
    <property type="entry name" value="alpha/beta-Hydrolases"/>
    <property type="match status" value="1"/>
</dbReference>